<feature type="region of interest" description="Disordered" evidence="1">
    <location>
        <begin position="186"/>
        <end position="356"/>
    </location>
</feature>
<keyword evidence="3" id="KW-1185">Reference proteome</keyword>
<dbReference type="Proteomes" id="UP000799770">
    <property type="component" value="Unassembled WGS sequence"/>
</dbReference>
<feature type="region of interest" description="Disordered" evidence="1">
    <location>
        <begin position="150"/>
        <end position="171"/>
    </location>
</feature>
<protein>
    <submittedName>
        <fullName evidence="2">Uncharacterized protein</fullName>
    </submittedName>
</protein>
<evidence type="ECO:0000256" key="1">
    <source>
        <dbReference type="SAM" id="MobiDB-lite"/>
    </source>
</evidence>
<accession>A0A6A5Z103</accession>
<feature type="compositionally biased region" description="Basic and acidic residues" evidence="1">
    <location>
        <begin position="231"/>
        <end position="246"/>
    </location>
</feature>
<proteinExistence type="predicted"/>
<gene>
    <name evidence="2" type="ORF">BDV96DRAFT_602144</name>
</gene>
<dbReference type="EMBL" id="ML977330">
    <property type="protein sequence ID" value="KAF2112766.1"/>
    <property type="molecule type" value="Genomic_DNA"/>
</dbReference>
<feature type="compositionally biased region" description="Polar residues" evidence="1">
    <location>
        <begin position="254"/>
        <end position="275"/>
    </location>
</feature>
<feature type="compositionally biased region" description="Polar residues" evidence="1">
    <location>
        <begin position="1"/>
        <end position="12"/>
    </location>
</feature>
<feature type="region of interest" description="Disordered" evidence="1">
    <location>
        <begin position="1"/>
        <end position="41"/>
    </location>
</feature>
<evidence type="ECO:0000313" key="2">
    <source>
        <dbReference type="EMBL" id="KAF2112766.1"/>
    </source>
</evidence>
<reference evidence="2" key="1">
    <citation type="journal article" date="2020" name="Stud. Mycol.">
        <title>101 Dothideomycetes genomes: a test case for predicting lifestyles and emergence of pathogens.</title>
        <authorList>
            <person name="Haridas S."/>
            <person name="Albert R."/>
            <person name="Binder M."/>
            <person name="Bloem J."/>
            <person name="Labutti K."/>
            <person name="Salamov A."/>
            <person name="Andreopoulos B."/>
            <person name="Baker S."/>
            <person name="Barry K."/>
            <person name="Bills G."/>
            <person name="Bluhm B."/>
            <person name="Cannon C."/>
            <person name="Castanera R."/>
            <person name="Culley D."/>
            <person name="Daum C."/>
            <person name="Ezra D."/>
            <person name="Gonzalez J."/>
            <person name="Henrissat B."/>
            <person name="Kuo A."/>
            <person name="Liang C."/>
            <person name="Lipzen A."/>
            <person name="Lutzoni F."/>
            <person name="Magnuson J."/>
            <person name="Mondo S."/>
            <person name="Nolan M."/>
            <person name="Ohm R."/>
            <person name="Pangilinan J."/>
            <person name="Park H.-J."/>
            <person name="Ramirez L."/>
            <person name="Alfaro M."/>
            <person name="Sun H."/>
            <person name="Tritt A."/>
            <person name="Yoshinaga Y."/>
            <person name="Zwiers L.-H."/>
            <person name="Turgeon B."/>
            <person name="Goodwin S."/>
            <person name="Spatafora J."/>
            <person name="Crous P."/>
            <person name="Grigoriev I."/>
        </authorList>
    </citation>
    <scope>NUCLEOTIDE SEQUENCE</scope>
    <source>
        <strain evidence="2">CBS 627.86</strain>
    </source>
</reference>
<dbReference type="AlphaFoldDB" id="A0A6A5Z103"/>
<evidence type="ECO:0000313" key="3">
    <source>
        <dbReference type="Proteomes" id="UP000799770"/>
    </source>
</evidence>
<name>A0A6A5Z103_9PLEO</name>
<organism evidence="2 3">
    <name type="scientific">Lophiotrema nucula</name>
    <dbReference type="NCBI Taxonomy" id="690887"/>
    <lineage>
        <taxon>Eukaryota</taxon>
        <taxon>Fungi</taxon>
        <taxon>Dikarya</taxon>
        <taxon>Ascomycota</taxon>
        <taxon>Pezizomycotina</taxon>
        <taxon>Dothideomycetes</taxon>
        <taxon>Pleosporomycetidae</taxon>
        <taxon>Pleosporales</taxon>
        <taxon>Lophiotremataceae</taxon>
        <taxon>Lophiotrema</taxon>
    </lineage>
</organism>
<sequence length="356" mass="39273">MILTTRTMLTKQNQRRRDSKVQDLDDDDDTNPSDPETYRDNYLDIPNEYPIQSFPSPSPALLEFCSDCDIELLLPSPVDTPRRRESGNEDDADFEELWRMRSETWEASDGIEAEEDGDAGDRLDQAVWRPEAYDQRNHLDDTMKTTTIYVQPPTPEQRPESPDDFESTSQCATPRAQSFVNLAALNTSPSQSTGPPSPVTSRYAPPRGGPKSPIAPQSPTTSAMTSWSADLVDRTKQKRLIMRDAIRSPPLSPTNPARDTNAQTSLNQLTPTITDGTIPPNPTPRNPIATPIQGPHEVAGRQVGNDLAQALRQEVAAQEELSEDVPGSPEPDEFISMAPKTDARVKKGGPVIKDAS</sequence>
<feature type="region of interest" description="Disordered" evidence="1">
    <location>
        <begin position="74"/>
        <end position="94"/>
    </location>
</feature>
<feature type="compositionally biased region" description="Polar residues" evidence="1">
    <location>
        <begin position="215"/>
        <end position="228"/>
    </location>
</feature>